<proteinExistence type="inferred from homology"/>
<dbReference type="EMBL" id="JACXJA010000026">
    <property type="protein sequence ID" value="MBD2864018.1"/>
    <property type="molecule type" value="Genomic_DNA"/>
</dbReference>
<dbReference type="PANTHER" id="PTHR43046:SF12">
    <property type="entry name" value="GDP-MANNOSE MANNOSYL HYDROLASE"/>
    <property type="match status" value="1"/>
</dbReference>
<dbReference type="Gene3D" id="3.90.79.10">
    <property type="entry name" value="Nucleoside Triphosphate Pyrophosphohydrolase"/>
    <property type="match status" value="1"/>
</dbReference>
<accession>A0A927H167</accession>
<dbReference type="CDD" id="cd02883">
    <property type="entry name" value="NUDIX_Hydrolase"/>
    <property type="match status" value="1"/>
</dbReference>
<dbReference type="GO" id="GO:0016787">
    <property type="term" value="F:hydrolase activity"/>
    <property type="evidence" value="ECO:0007669"/>
    <property type="project" value="UniProtKB-KW"/>
</dbReference>
<evidence type="ECO:0000313" key="7">
    <source>
        <dbReference type="Proteomes" id="UP000639396"/>
    </source>
</evidence>
<keyword evidence="3" id="KW-0460">Magnesium</keyword>
<dbReference type="PROSITE" id="PS00893">
    <property type="entry name" value="NUDIX_BOX"/>
    <property type="match status" value="1"/>
</dbReference>
<dbReference type="Pfam" id="PF00293">
    <property type="entry name" value="NUDIX"/>
    <property type="match status" value="1"/>
</dbReference>
<dbReference type="InterPro" id="IPR000086">
    <property type="entry name" value="NUDIX_hydrolase_dom"/>
</dbReference>
<dbReference type="Proteomes" id="UP000639396">
    <property type="component" value="Unassembled WGS sequence"/>
</dbReference>
<comment type="similarity">
    <text evidence="4">Belongs to the Nudix hydrolase family.</text>
</comment>
<dbReference type="PANTHER" id="PTHR43046">
    <property type="entry name" value="GDP-MANNOSE MANNOSYL HYDROLASE"/>
    <property type="match status" value="1"/>
</dbReference>
<dbReference type="InterPro" id="IPR015797">
    <property type="entry name" value="NUDIX_hydrolase-like_dom_sf"/>
</dbReference>
<gene>
    <name evidence="6" type="ORF">IDH45_18695</name>
</gene>
<feature type="domain" description="Nudix hydrolase" evidence="5">
    <location>
        <begin position="17"/>
        <end position="149"/>
    </location>
</feature>
<evidence type="ECO:0000313" key="6">
    <source>
        <dbReference type="EMBL" id="MBD2864018.1"/>
    </source>
</evidence>
<protein>
    <submittedName>
        <fullName evidence="6">NUDIX hydrolase</fullName>
    </submittedName>
</protein>
<name>A0A927H167_9BACL</name>
<dbReference type="InterPro" id="IPR020084">
    <property type="entry name" value="NUDIX_hydrolase_CS"/>
</dbReference>
<dbReference type="InterPro" id="IPR020476">
    <property type="entry name" value="Nudix_hydrolase"/>
</dbReference>
<sequence>MRVRPIFSLIGRGDCLKRVDVASALIFDETSESVLMVRNKRGSTSDWSLPGGAVEPRETLEHAAIRETKEEAGVDIEVTGLYSVREAFFTGVGHHALLFTFTASIINGELGSLDPDHEIVEVRWIDISTANFIFSKLSVPMLIVPQSKLPSIYSFHGNV</sequence>
<comment type="caution">
    <text evidence="6">The sequence shown here is derived from an EMBL/GenBank/DDBJ whole genome shotgun (WGS) entry which is preliminary data.</text>
</comment>
<keyword evidence="7" id="KW-1185">Reference proteome</keyword>
<comment type="cofactor">
    <cofactor evidence="1">
        <name>Mg(2+)</name>
        <dbReference type="ChEBI" id="CHEBI:18420"/>
    </cofactor>
</comment>
<dbReference type="SUPFAM" id="SSF55811">
    <property type="entry name" value="Nudix"/>
    <property type="match status" value="1"/>
</dbReference>
<dbReference type="AlphaFoldDB" id="A0A927H167"/>
<reference evidence="6" key="1">
    <citation type="submission" date="2020-09" db="EMBL/GenBank/DDBJ databases">
        <title>A novel bacterium of genus Paenibacillus, isolated from South China Sea.</title>
        <authorList>
            <person name="Huang H."/>
            <person name="Mo K."/>
            <person name="Hu Y."/>
        </authorList>
    </citation>
    <scope>NUCLEOTIDE SEQUENCE</scope>
    <source>
        <strain evidence="6">IB182363</strain>
    </source>
</reference>
<dbReference type="PROSITE" id="PS51462">
    <property type="entry name" value="NUDIX"/>
    <property type="match status" value="1"/>
</dbReference>
<evidence type="ECO:0000256" key="3">
    <source>
        <dbReference type="ARBA" id="ARBA00022842"/>
    </source>
</evidence>
<evidence type="ECO:0000256" key="2">
    <source>
        <dbReference type="ARBA" id="ARBA00022801"/>
    </source>
</evidence>
<organism evidence="6 7">
    <name type="scientific">Paenibacillus oceani</name>
    <dbReference type="NCBI Taxonomy" id="2772510"/>
    <lineage>
        <taxon>Bacteria</taxon>
        <taxon>Bacillati</taxon>
        <taxon>Bacillota</taxon>
        <taxon>Bacilli</taxon>
        <taxon>Bacillales</taxon>
        <taxon>Paenibacillaceae</taxon>
        <taxon>Paenibacillus</taxon>
    </lineage>
</organism>
<evidence type="ECO:0000256" key="1">
    <source>
        <dbReference type="ARBA" id="ARBA00001946"/>
    </source>
</evidence>
<keyword evidence="2 4" id="KW-0378">Hydrolase</keyword>
<evidence type="ECO:0000256" key="4">
    <source>
        <dbReference type="RuleBase" id="RU003476"/>
    </source>
</evidence>
<evidence type="ECO:0000259" key="5">
    <source>
        <dbReference type="PROSITE" id="PS51462"/>
    </source>
</evidence>
<dbReference type="PRINTS" id="PR00502">
    <property type="entry name" value="NUDIXFAMILY"/>
</dbReference>